<dbReference type="GO" id="GO:0016740">
    <property type="term" value="F:transferase activity"/>
    <property type="evidence" value="ECO:0007669"/>
    <property type="project" value="UniProtKB-KW"/>
</dbReference>
<protein>
    <submittedName>
        <fullName evidence="2">Asp-tRNAAsn/Glu-tRNAGln amidotransferase A subunit</fullName>
    </submittedName>
</protein>
<sequence>MNRLIAFMILSFAWACQAPDKTPINLEELTISEIHHAYQNGNFSAEDLTKAYLDRIEALDSSLNSISITNSEALAIAKKLDEEFKKAGKLRPLHGIPLIVKDNINTTGLPTTAGALALADFYPEEDAFIIKKLVESGAIIIGKSNMAEWAFSPMHSESSTQGTIRNPYNLDHVPAGSSGGTGASIASNFGVIGLGTDTGNSIRGPSSHNALVGFRTTLGLVSREGIVPLYLRNDVVGPMCRTVEDATKVLEAIAGFDPKDPITNFSKGKIPENYSQFLQKEGLKGTRIGVFRTLSEVNPDPEITALFNQSLKDMQALGAVIIDSVEVENFDSLRRNQWCPVFRQDLEKFLADYVKRDTMKTLEDVIRVGTKSDYAREGLERFRESDLPENMAENCGDPFTDPERIAFREAIEKVMDSLMLDALVYPSWNSKPARIDRFQEEYSGDNSQIIAPHTGQPAFTVPMGFTSGNLPAGLQFLGRMWSEPVLIRLVYSYEQGTLHRKAPNLTD</sequence>
<dbReference type="PANTHER" id="PTHR42678:SF34">
    <property type="entry name" value="OS04G0183300 PROTEIN"/>
    <property type="match status" value="1"/>
</dbReference>
<evidence type="ECO:0000313" key="3">
    <source>
        <dbReference type="Proteomes" id="UP000236736"/>
    </source>
</evidence>
<dbReference type="AlphaFoldDB" id="A0A1H5VBS4"/>
<dbReference type="Proteomes" id="UP000236736">
    <property type="component" value="Unassembled WGS sequence"/>
</dbReference>
<feature type="domain" description="Amidase" evidence="1">
    <location>
        <begin position="47"/>
        <end position="485"/>
    </location>
</feature>
<keyword evidence="3" id="KW-1185">Reference proteome</keyword>
<organism evidence="2 3">
    <name type="scientific">Algoriphagus boritolerans DSM 17298 = JCM 18970</name>
    <dbReference type="NCBI Taxonomy" id="1120964"/>
    <lineage>
        <taxon>Bacteria</taxon>
        <taxon>Pseudomonadati</taxon>
        <taxon>Bacteroidota</taxon>
        <taxon>Cytophagia</taxon>
        <taxon>Cytophagales</taxon>
        <taxon>Cyclobacteriaceae</taxon>
        <taxon>Algoriphagus</taxon>
    </lineage>
</organism>
<dbReference type="InterPro" id="IPR023631">
    <property type="entry name" value="Amidase_dom"/>
</dbReference>
<dbReference type="PANTHER" id="PTHR42678">
    <property type="entry name" value="AMIDASE"/>
    <property type="match status" value="1"/>
</dbReference>
<keyword evidence="2" id="KW-0808">Transferase</keyword>
<name>A0A1H5VBS4_9BACT</name>
<evidence type="ECO:0000313" key="2">
    <source>
        <dbReference type="EMBL" id="SEF84556.1"/>
    </source>
</evidence>
<gene>
    <name evidence="2" type="ORF">SAMN03080598_01632</name>
</gene>
<reference evidence="3" key="1">
    <citation type="submission" date="2016-10" db="EMBL/GenBank/DDBJ databases">
        <authorList>
            <person name="Varghese N."/>
            <person name="Submissions S."/>
        </authorList>
    </citation>
    <scope>NUCLEOTIDE SEQUENCE [LARGE SCALE GENOMIC DNA]</scope>
    <source>
        <strain evidence="3">DSM 17298</strain>
    </source>
</reference>
<proteinExistence type="predicted"/>
<dbReference type="SUPFAM" id="SSF75304">
    <property type="entry name" value="Amidase signature (AS) enzymes"/>
    <property type="match status" value="1"/>
</dbReference>
<dbReference type="InterPro" id="IPR036928">
    <property type="entry name" value="AS_sf"/>
</dbReference>
<dbReference type="EMBL" id="FNVR01000006">
    <property type="protein sequence ID" value="SEF84556.1"/>
    <property type="molecule type" value="Genomic_DNA"/>
</dbReference>
<dbReference type="STRING" id="1120964.GCA_001313265_06630"/>
<accession>A0A1H5VBS4</accession>
<dbReference type="Pfam" id="PF01425">
    <property type="entry name" value="Amidase"/>
    <property type="match status" value="1"/>
</dbReference>
<evidence type="ECO:0000259" key="1">
    <source>
        <dbReference type="Pfam" id="PF01425"/>
    </source>
</evidence>
<dbReference type="OrthoDB" id="9811471at2"/>
<dbReference type="Gene3D" id="3.90.1300.10">
    <property type="entry name" value="Amidase signature (AS) domain"/>
    <property type="match status" value="1"/>
</dbReference>